<dbReference type="HOGENOM" id="CLU_600172_0_0_1"/>
<keyword evidence="3" id="KW-1185">Reference proteome</keyword>
<sequence>MSQPTQPRFGNVSHQLSAIDSKKEITPSNHYLGLQCARLNIHVTQPGPPRHALFDRSQSDRCLTEFQAGRNDFAIKNLPSGIVPDTLHFAGLSAGQASVVDTTCVTPRPKIFGGPFQTSRTSPAQRINEKITELEAKKRELLRELSQNTEPGDFVEFLGHFNAAGQATLEATTRIENGVREIDASIGRIKANEESEDEGDKIQELSVKRKTKASVVLSAKEACSIKLSLTYVVNGAGWKPAYELHAITDSKTQAIANNATLHYHASILQTTGEDWEDVQLTLSTASSAYSSYVPYLGKSIIKAGTAPVRYTPLFGHTSNLAANNPLDRRGLFGAAPTNTVGFGSATSAYLFNTGATSGGLFGAAATNNVGNHAATSAPSSSVLASGPFSSEATAREEFGVVVESNPDMHALDRVGAAVNDQALASTYSIETNVTVQSDDIPHRVTIMSAQLGFTYR</sequence>
<dbReference type="EMBL" id="AFRT01002650">
    <property type="protein sequence ID" value="ELU37420.1"/>
    <property type="molecule type" value="Genomic_DNA"/>
</dbReference>
<accession>L8WHK7</accession>
<gene>
    <name evidence="2" type="ORF">AG1IA_08550</name>
</gene>
<organism evidence="2 3">
    <name type="scientific">Thanatephorus cucumeris (strain AG1-IA)</name>
    <name type="common">Rice sheath blight fungus</name>
    <name type="synonym">Rhizoctonia solani</name>
    <dbReference type="NCBI Taxonomy" id="983506"/>
    <lineage>
        <taxon>Eukaryota</taxon>
        <taxon>Fungi</taxon>
        <taxon>Dikarya</taxon>
        <taxon>Basidiomycota</taxon>
        <taxon>Agaricomycotina</taxon>
        <taxon>Agaricomycetes</taxon>
        <taxon>Cantharellales</taxon>
        <taxon>Ceratobasidiaceae</taxon>
        <taxon>Rhizoctonia</taxon>
        <taxon>Rhizoctonia solani AG-1</taxon>
    </lineage>
</organism>
<dbReference type="Pfam" id="PF13598">
    <property type="entry name" value="DUF4139"/>
    <property type="match status" value="1"/>
</dbReference>
<evidence type="ECO:0000313" key="2">
    <source>
        <dbReference type="EMBL" id="ELU37420.1"/>
    </source>
</evidence>
<dbReference type="PANTHER" id="PTHR31005">
    <property type="entry name" value="DUF4139 DOMAIN-CONTAINING PROTEIN"/>
    <property type="match status" value="1"/>
</dbReference>
<name>L8WHK7_THACA</name>
<evidence type="ECO:0000313" key="3">
    <source>
        <dbReference type="Proteomes" id="UP000011668"/>
    </source>
</evidence>
<dbReference type="PANTHER" id="PTHR31005:SF8">
    <property type="entry name" value="DUF4139 DOMAIN-CONTAINING PROTEIN"/>
    <property type="match status" value="1"/>
</dbReference>
<dbReference type="AlphaFoldDB" id="L8WHK7"/>
<dbReference type="OrthoDB" id="10068793at2759"/>
<proteinExistence type="predicted"/>
<reference evidence="2 3" key="1">
    <citation type="journal article" date="2013" name="Nat. Commun.">
        <title>The evolution and pathogenic mechanisms of the rice sheath blight pathogen.</title>
        <authorList>
            <person name="Zheng A."/>
            <person name="Lin R."/>
            <person name="Xu L."/>
            <person name="Qin P."/>
            <person name="Tang C."/>
            <person name="Ai P."/>
            <person name="Zhang D."/>
            <person name="Liu Y."/>
            <person name="Sun Z."/>
            <person name="Feng H."/>
            <person name="Wang Y."/>
            <person name="Chen Y."/>
            <person name="Liang X."/>
            <person name="Fu R."/>
            <person name="Li Q."/>
            <person name="Zhang J."/>
            <person name="Yu X."/>
            <person name="Xie Z."/>
            <person name="Ding L."/>
            <person name="Guan P."/>
            <person name="Tang J."/>
            <person name="Liang Y."/>
            <person name="Wang S."/>
            <person name="Deng Q."/>
            <person name="Li S."/>
            <person name="Zhu J."/>
            <person name="Wang L."/>
            <person name="Liu H."/>
            <person name="Li P."/>
        </authorList>
    </citation>
    <scope>NUCLEOTIDE SEQUENCE [LARGE SCALE GENOMIC DNA]</scope>
    <source>
        <strain evidence="3">AG-1 IA</strain>
    </source>
</reference>
<comment type="caution">
    <text evidence="2">The sequence shown here is derived from an EMBL/GenBank/DDBJ whole genome shotgun (WGS) entry which is preliminary data.</text>
</comment>
<protein>
    <recommendedName>
        <fullName evidence="1">DUF4139 domain-containing protein</fullName>
    </recommendedName>
</protein>
<dbReference type="Proteomes" id="UP000011668">
    <property type="component" value="Unassembled WGS sequence"/>
</dbReference>
<evidence type="ECO:0000259" key="1">
    <source>
        <dbReference type="Pfam" id="PF13598"/>
    </source>
</evidence>
<dbReference type="InterPro" id="IPR011935">
    <property type="entry name" value="CHP02231"/>
</dbReference>
<dbReference type="InterPro" id="IPR037291">
    <property type="entry name" value="DUF4139"/>
</dbReference>
<dbReference type="STRING" id="983506.L8WHK7"/>
<feature type="domain" description="DUF4139" evidence="1">
    <location>
        <begin position="227"/>
        <end position="445"/>
    </location>
</feature>